<dbReference type="Proteomes" id="UP000234950">
    <property type="component" value="Unassembled WGS sequence"/>
</dbReference>
<accession>A0A2N5HAH5</accession>
<evidence type="ECO:0000313" key="2">
    <source>
        <dbReference type="Proteomes" id="UP000234950"/>
    </source>
</evidence>
<name>A0A2N5HAH5_9BACI</name>
<dbReference type="OrthoDB" id="2888587at2"/>
<organism evidence="1 2">
    <name type="scientific">Neobacillus cucumis</name>
    <dbReference type="NCBI Taxonomy" id="1740721"/>
    <lineage>
        <taxon>Bacteria</taxon>
        <taxon>Bacillati</taxon>
        <taxon>Bacillota</taxon>
        <taxon>Bacilli</taxon>
        <taxon>Bacillales</taxon>
        <taxon>Bacillaceae</taxon>
        <taxon>Neobacillus</taxon>
    </lineage>
</organism>
<gene>
    <name evidence="1" type="ORF">CVD27_19510</name>
</gene>
<comment type="caution">
    <text evidence="1">The sequence shown here is derived from an EMBL/GenBank/DDBJ whole genome shotgun (WGS) entry which is preliminary data.</text>
</comment>
<sequence>MDINISEILGARYDNLMEAQVDKSPDEVVVTNDEESFYIVSKEVFNDDLISLGYKIVAADGE</sequence>
<dbReference type="EMBL" id="PGVE01000071">
    <property type="protein sequence ID" value="PLS02523.1"/>
    <property type="molecule type" value="Genomic_DNA"/>
</dbReference>
<dbReference type="RefSeq" id="WP_101649581.1">
    <property type="nucleotide sequence ID" value="NZ_PGVE01000071.1"/>
</dbReference>
<dbReference type="AlphaFoldDB" id="A0A2N5HAH5"/>
<protein>
    <submittedName>
        <fullName evidence="1">Uncharacterized protein</fullName>
    </submittedName>
</protein>
<reference evidence="1 2" key="1">
    <citation type="submission" date="2017-11" db="EMBL/GenBank/DDBJ databases">
        <title>Comparitive Functional Genomics of Dry Heat Resistant strains isolated from the Viking Spacecraft.</title>
        <authorList>
            <person name="Seuylemezian A."/>
            <person name="Cooper K."/>
            <person name="Vaishampayan P."/>
        </authorList>
    </citation>
    <scope>NUCLEOTIDE SEQUENCE [LARGE SCALE GENOMIC DNA]</scope>
    <source>
        <strain evidence="1 2">V32-6</strain>
    </source>
</reference>
<keyword evidence="2" id="KW-1185">Reference proteome</keyword>
<proteinExistence type="predicted"/>
<evidence type="ECO:0000313" key="1">
    <source>
        <dbReference type="EMBL" id="PLS02523.1"/>
    </source>
</evidence>